<dbReference type="InterPro" id="IPR011009">
    <property type="entry name" value="Kinase-like_dom_sf"/>
</dbReference>
<evidence type="ECO:0000313" key="2">
    <source>
        <dbReference type="EMBL" id="THU97470.1"/>
    </source>
</evidence>
<evidence type="ECO:0000313" key="3">
    <source>
        <dbReference type="Proteomes" id="UP000297245"/>
    </source>
</evidence>
<dbReference type="OrthoDB" id="3182995at2759"/>
<dbReference type="SUPFAM" id="SSF56112">
    <property type="entry name" value="Protein kinase-like (PK-like)"/>
    <property type="match status" value="1"/>
</dbReference>
<dbReference type="Gene3D" id="1.10.510.10">
    <property type="entry name" value="Transferase(Phosphotransferase) domain 1"/>
    <property type="match status" value="1"/>
</dbReference>
<protein>
    <recommendedName>
        <fullName evidence="1">Protein kinase domain-containing protein</fullName>
    </recommendedName>
</protein>
<dbReference type="AlphaFoldDB" id="A0A4S8M5W6"/>
<dbReference type="GO" id="GO:0004672">
    <property type="term" value="F:protein kinase activity"/>
    <property type="evidence" value="ECO:0007669"/>
    <property type="project" value="InterPro"/>
</dbReference>
<dbReference type="Proteomes" id="UP000297245">
    <property type="component" value="Unassembled WGS sequence"/>
</dbReference>
<proteinExistence type="predicted"/>
<sequence>MKSLQGRDIPMSYGFHKVLVSYCGEEYESCFVHILQFVPLPTLTSIPLPLTDDTVSSLLDSFIPSLYRIHQCGIAHHDLSPCNLLVRIENNDSQSQVPIISKVLFIDFAMSVKTDVKSVKSDANSVVGVLSLLDVDDPQGSVLRWYEQHLEEPCAAMFTNVHLKARPKTGRQIGIYPEATKNFRDIIYSGNRWARPQLDQQYQSVE</sequence>
<dbReference type="GO" id="GO:0005524">
    <property type="term" value="F:ATP binding"/>
    <property type="evidence" value="ECO:0007669"/>
    <property type="project" value="InterPro"/>
</dbReference>
<evidence type="ECO:0000259" key="1">
    <source>
        <dbReference type="PROSITE" id="PS50011"/>
    </source>
</evidence>
<feature type="domain" description="Protein kinase" evidence="1">
    <location>
        <begin position="1"/>
        <end position="206"/>
    </location>
</feature>
<keyword evidence="3" id="KW-1185">Reference proteome</keyword>
<name>A0A4S8M5W6_DENBC</name>
<dbReference type="EMBL" id="ML179155">
    <property type="protein sequence ID" value="THU97470.1"/>
    <property type="molecule type" value="Genomic_DNA"/>
</dbReference>
<dbReference type="InterPro" id="IPR000719">
    <property type="entry name" value="Prot_kinase_dom"/>
</dbReference>
<organism evidence="2 3">
    <name type="scientific">Dendrothele bispora (strain CBS 962.96)</name>
    <dbReference type="NCBI Taxonomy" id="1314807"/>
    <lineage>
        <taxon>Eukaryota</taxon>
        <taxon>Fungi</taxon>
        <taxon>Dikarya</taxon>
        <taxon>Basidiomycota</taxon>
        <taxon>Agaricomycotina</taxon>
        <taxon>Agaricomycetes</taxon>
        <taxon>Agaricomycetidae</taxon>
        <taxon>Agaricales</taxon>
        <taxon>Agaricales incertae sedis</taxon>
        <taxon>Dendrothele</taxon>
    </lineage>
</organism>
<reference evidence="2 3" key="1">
    <citation type="journal article" date="2019" name="Nat. Ecol. Evol.">
        <title>Megaphylogeny resolves global patterns of mushroom evolution.</title>
        <authorList>
            <person name="Varga T."/>
            <person name="Krizsan K."/>
            <person name="Foldi C."/>
            <person name="Dima B."/>
            <person name="Sanchez-Garcia M."/>
            <person name="Sanchez-Ramirez S."/>
            <person name="Szollosi G.J."/>
            <person name="Szarkandi J.G."/>
            <person name="Papp V."/>
            <person name="Albert L."/>
            <person name="Andreopoulos W."/>
            <person name="Angelini C."/>
            <person name="Antonin V."/>
            <person name="Barry K.W."/>
            <person name="Bougher N.L."/>
            <person name="Buchanan P."/>
            <person name="Buyck B."/>
            <person name="Bense V."/>
            <person name="Catcheside P."/>
            <person name="Chovatia M."/>
            <person name="Cooper J."/>
            <person name="Damon W."/>
            <person name="Desjardin D."/>
            <person name="Finy P."/>
            <person name="Geml J."/>
            <person name="Haridas S."/>
            <person name="Hughes K."/>
            <person name="Justo A."/>
            <person name="Karasinski D."/>
            <person name="Kautmanova I."/>
            <person name="Kiss B."/>
            <person name="Kocsube S."/>
            <person name="Kotiranta H."/>
            <person name="LaButti K.M."/>
            <person name="Lechner B.E."/>
            <person name="Liimatainen K."/>
            <person name="Lipzen A."/>
            <person name="Lukacs Z."/>
            <person name="Mihaltcheva S."/>
            <person name="Morgado L.N."/>
            <person name="Niskanen T."/>
            <person name="Noordeloos M.E."/>
            <person name="Ohm R.A."/>
            <person name="Ortiz-Santana B."/>
            <person name="Ovrebo C."/>
            <person name="Racz N."/>
            <person name="Riley R."/>
            <person name="Savchenko A."/>
            <person name="Shiryaev A."/>
            <person name="Soop K."/>
            <person name="Spirin V."/>
            <person name="Szebenyi C."/>
            <person name="Tomsovsky M."/>
            <person name="Tulloss R.E."/>
            <person name="Uehling J."/>
            <person name="Grigoriev I.V."/>
            <person name="Vagvolgyi C."/>
            <person name="Papp T."/>
            <person name="Martin F.M."/>
            <person name="Miettinen O."/>
            <person name="Hibbett D.S."/>
            <person name="Nagy L.G."/>
        </authorList>
    </citation>
    <scope>NUCLEOTIDE SEQUENCE [LARGE SCALE GENOMIC DNA]</scope>
    <source>
        <strain evidence="2 3">CBS 962.96</strain>
    </source>
</reference>
<accession>A0A4S8M5W6</accession>
<dbReference type="PROSITE" id="PS50011">
    <property type="entry name" value="PROTEIN_KINASE_DOM"/>
    <property type="match status" value="1"/>
</dbReference>
<gene>
    <name evidence="2" type="ORF">K435DRAFT_838617</name>
</gene>